<evidence type="ECO:0000256" key="2">
    <source>
        <dbReference type="ARBA" id="ARBA00006751"/>
    </source>
</evidence>
<keyword evidence="3 5" id="KW-0328">Glycosyltransferase</keyword>
<dbReference type="PANTHER" id="PTHR11904">
    <property type="entry name" value="METHYLTHIOADENOSINE/PURINE NUCLEOSIDE PHOSPHORYLASE"/>
    <property type="match status" value="1"/>
</dbReference>
<feature type="binding site" evidence="6">
    <location>
        <position position="112"/>
    </location>
    <ligand>
        <name>phosphate</name>
        <dbReference type="ChEBI" id="CHEBI:43474"/>
    </ligand>
</feature>
<dbReference type="AlphaFoldDB" id="A0A081BZN8"/>
<dbReference type="UniPathway" id="UPA00606"/>
<dbReference type="eggNOG" id="COG0005">
    <property type="taxonomic scope" value="Bacteria"/>
</dbReference>
<comment type="function">
    <text evidence="5">The purine nucleoside phosphorylases catalyze the phosphorolytic breakdown of the N-glycosidic bond in the beta-(deoxy)ribonucleoside molecules, with the formation of the corresponding free purine bases and pentose-1-phosphate.</text>
</comment>
<evidence type="ECO:0000256" key="3">
    <source>
        <dbReference type="ARBA" id="ARBA00022676"/>
    </source>
</evidence>
<dbReference type="NCBIfam" id="TIGR01697">
    <property type="entry name" value="PNPH-PUNA-XAPA"/>
    <property type="match status" value="1"/>
</dbReference>
<dbReference type="EC" id="2.4.2.1" evidence="5"/>
<dbReference type="STRING" id="1499967.U27_04760"/>
<evidence type="ECO:0000256" key="5">
    <source>
        <dbReference type="PIRNR" id="PIRNR000477"/>
    </source>
</evidence>
<evidence type="ECO:0000313" key="8">
    <source>
        <dbReference type="EMBL" id="GAK57793.1"/>
    </source>
</evidence>
<keyword evidence="4 5" id="KW-0808">Transferase</keyword>
<dbReference type="Proteomes" id="UP000030661">
    <property type="component" value="Unassembled WGS sequence"/>
</dbReference>
<dbReference type="InterPro" id="IPR000845">
    <property type="entry name" value="Nucleoside_phosphorylase_d"/>
</dbReference>
<evidence type="ECO:0000313" key="9">
    <source>
        <dbReference type="Proteomes" id="UP000030661"/>
    </source>
</evidence>
<feature type="binding site" evidence="6">
    <location>
        <begin position="80"/>
        <end position="82"/>
    </location>
    <ligand>
        <name>phosphate</name>
        <dbReference type="ChEBI" id="CHEBI:43474"/>
    </ligand>
</feature>
<dbReference type="CDD" id="cd09009">
    <property type="entry name" value="PNP-EcPNPII_like"/>
    <property type="match status" value="1"/>
</dbReference>
<comment type="similarity">
    <text evidence="2 5">Belongs to the PNP/MTAP phosphorylase family.</text>
</comment>
<evidence type="ECO:0000256" key="4">
    <source>
        <dbReference type="ARBA" id="ARBA00022679"/>
    </source>
</evidence>
<dbReference type="NCBIfam" id="NF006054">
    <property type="entry name" value="PRK08202.1"/>
    <property type="match status" value="1"/>
</dbReference>
<name>A0A081BZN8_VECG1</name>
<proteinExistence type="inferred from homology"/>
<dbReference type="Gene3D" id="3.40.50.1580">
    <property type="entry name" value="Nucleoside phosphorylase domain"/>
    <property type="match status" value="1"/>
</dbReference>
<dbReference type="InterPro" id="IPR011270">
    <property type="entry name" value="Pur_Nuc_Pase_Ino/Guo-sp"/>
</dbReference>
<sequence length="276" mass="30314">MNIAQIHETIDAIRAKVPVRPQIGIVLGSGLGEYADQFPSPTIIPYEDIPHFPQVTIVGHKGRLVFQEIEGLPVVVMQGRFHYYEGYSMEQLTFPIRVMGQLGIRRLILTNAAGGANLNFSPGDLMLITDHLNLMGMNPLRGPHDAEFGERFPDMTCVYHPEEREVFETVAQRLQIPLQKGVYAAFSGPSYETPAEIRMIRTLGADAVGMSTVPEAIVATQMGIRVSGVSCITNMAAGMPGAKLTHEDVMETANRVKHQFIALLNGVIQEFAKANT</sequence>
<dbReference type="InterPro" id="IPR011268">
    <property type="entry name" value="Purine_phosphorylase"/>
</dbReference>
<feature type="binding site" evidence="6">
    <location>
        <position position="211"/>
    </location>
    <ligand>
        <name>phosphate</name>
        <dbReference type="ChEBI" id="CHEBI:43474"/>
    </ligand>
</feature>
<keyword evidence="9" id="KW-1185">Reference proteome</keyword>
<dbReference type="EMBL" id="DF820466">
    <property type="protein sequence ID" value="GAK57793.1"/>
    <property type="molecule type" value="Genomic_DNA"/>
</dbReference>
<reference evidence="8" key="1">
    <citation type="journal article" date="2015" name="PeerJ">
        <title>First genomic representation of candidate bacterial phylum KSB3 points to enhanced environmental sensing as a trigger of wastewater bulking.</title>
        <authorList>
            <person name="Sekiguchi Y."/>
            <person name="Ohashi A."/>
            <person name="Parks D.H."/>
            <person name="Yamauchi T."/>
            <person name="Tyson G.W."/>
            <person name="Hugenholtz P."/>
        </authorList>
    </citation>
    <scope>NUCLEOTIDE SEQUENCE [LARGE SCALE GENOMIC DNA]</scope>
</reference>
<evidence type="ECO:0000259" key="7">
    <source>
        <dbReference type="Pfam" id="PF01048"/>
    </source>
</evidence>
<dbReference type="GO" id="GO:0005737">
    <property type="term" value="C:cytoplasm"/>
    <property type="evidence" value="ECO:0007669"/>
    <property type="project" value="TreeGrafter"/>
</dbReference>
<evidence type="ECO:0000256" key="1">
    <source>
        <dbReference type="ARBA" id="ARBA00005058"/>
    </source>
</evidence>
<dbReference type="GO" id="GO:0004731">
    <property type="term" value="F:purine-nucleoside phosphorylase activity"/>
    <property type="evidence" value="ECO:0007669"/>
    <property type="project" value="UniProtKB-EC"/>
</dbReference>
<dbReference type="PANTHER" id="PTHR11904:SF9">
    <property type="entry name" value="PURINE NUCLEOSIDE PHOSPHORYLASE-RELATED"/>
    <property type="match status" value="1"/>
</dbReference>
<feature type="binding site" evidence="6">
    <location>
        <position position="234"/>
    </location>
    <ligand>
        <name>a purine D-ribonucleoside</name>
        <dbReference type="ChEBI" id="CHEBI:142355"/>
    </ligand>
</feature>
<organism evidence="8">
    <name type="scientific">Vecturithrix granuli</name>
    <dbReference type="NCBI Taxonomy" id="1499967"/>
    <lineage>
        <taxon>Bacteria</taxon>
        <taxon>Candidatus Moduliflexota</taxon>
        <taxon>Candidatus Vecturitrichia</taxon>
        <taxon>Candidatus Vecturitrichales</taxon>
        <taxon>Candidatus Vecturitrichaceae</taxon>
        <taxon>Candidatus Vecturithrix</taxon>
    </lineage>
</organism>
<dbReference type="Pfam" id="PF01048">
    <property type="entry name" value="PNP_UDP_1"/>
    <property type="match status" value="1"/>
</dbReference>
<feature type="binding site" evidence="6">
    <location>
        <position position="29"/>
    </location>
    <ligand>
        <name>phosphate</name>
        <dbReference type="ChEBI" id="CHEBI:43474"/>
    </ligand>
</feature>
<protein>
    <recommendedName>
        <fullName evidence="5">Purine nucleoside phosphorylase</fullName>
        <ecNumber evidence="5">2.4.2.1</ecNumber>
    </recommendedName>
    <alternativeName>
        <fullName evidence="5">Inosine-guanosine phosphorylase</fullName>
    </alternativeName>
</protein>
<accession>A0A081BZN8</accession>
<dbReference type="InterPro" id="IPR035994">
    <property type="entry name" value="Nucleoside_phosphorylase_sf"/>
</dbReference>
<dbReference type="HOGENOM" id="CLU_054456_1_0_0"/>
<comment type="pathway">
    <text evidence="1 5">Purine metabolism; purine nucleoside salvage.</text>
</comment>
<dbReference type="SUPFAM" id="SSF53167">
    <property type="entry name" value="Purine and uridine phosphorylases"/>
    <property type="match status" value="1"/>
</dbReference>
<dbReference type="GO" id="GO:0009116">
    <property type="term" value="P:nucleoside metabolic process"/>
    <property type="evidence" value="ECO:0007669"/>
    <property type="project" value="InterPro"/>
</dbReference>
<gene>
    <name evidence="8" type="ORF">U27_04760</name>
</gene>
<feature type="binding site" evidence="6">
    <location>
        <position position="192"/>
    </location>
    <ligand>
        <name>a purine D-ribonucleoside</name>
        <dbReference type="ChEBI" id="CHEBI:142355"/>
    </ligand>
</feature>
<feature type="domain" description="Nucleoside phosphorylase" evidence="7">
    <location>
        <begin position="23"/>
        <end position="268"/>
    </location>
</feature>
<evidence type="ECO:0000256" key="6">
    <source>
        <dbReference type="PIRSR" id="PIRSR000477-2"/>
    </source>
</evidence>
<dbReference type="NCBIfam" id="TIGR01700">
    <property type="entry name" value="PNPH"/>
    <property type="match status" value="1"/>
</dbReference>
<dbReference type="PIRSF" id="PIRSF000477">
    <property type="entry name" value="PurNPase"/>
    <property type="match status" value="1"/>
</dbReference>
<feature type="binding site" evidence="6">
    <location>
        <position position="60"/>
    </location>
    <ligand>
        <name>phosphate</name>
        <dbReference type="ChEBI" id="CHEBI:43474"/>
    </ligand>
</feature>